<dbReference type="InterPro" id="IPR043128">
    <property type="entry name" value="Rev_trsase/Diguanyl_cyclase"/>
</dbReference>
<sequence length="972" mass="107468">MDDIAQPPIVSHAAGQMFSDFVVPSSPRLNTASGFPIRRFVEIDIVMEHQDTEPFVIHTAAAARISVSTSVTGVHLSTLKKAIVADFTLRDASFVKLKDTVGQLQDAGKDRSDVAVQLDDIRAALSNAEVYYGQLVNRINDLEKQEGGENGQGNFTRSSNHIADPREDSSLSNISKSHSLSEQADVFKSADALDISDVSGIASQAGAGPESGDELSGDVLNVSGMDTIPAPVIGVLGIKHALPLKPFTGNISDNYPQFIRTFGDYLDASCDDNVTENQKIKGFLTFLTGRARNKAEEVMKKKDIKSLKELQDELATVFDNDILSDHREEVLRNCKQAQDETVDQFYQRIESLENLINSGKTNPETVQRIALQAFVNGLGWHIRFNVKNKRPRTMDAAFQEAIFQETLHKEQVGSQVFSPLALAYLANYTNGAQTSGQDRQNRPQPDSTRFRGECFYCRKLGHFAKDCKKKQRDQGSRRTVNYRPKDPVANHRQWTPKPAVQTNAVHTGMPTYEDLARRLETKDAQIEQLCAKLSEMQGDDYESTFDSKVCSLTWPGSSNIPKQATQAAHGEYFTAHVPIRANNIPDSALIDTGANLTVASADTCKMLGIQQLQKSRAPHAIGLGGNAVKMAGSATVTFRIGSNTMDHVVHFTPGKCIPEEGRPYSFIFGNDLLAKLPPCFINYKEAVFHVGDDVLPMGRKVGNMKLTRNFQVQVCSDTVIPAGTEALVKCSISPTPKKEENLVLMVDSQLLTKEDLFVSPAVFDSNNVLLRIGNPTIEDKQLNANQTAASAERITSQGIQKAELQALLDEFADTFSKNAYDLGSSKTEPVHIYTTTETPVRGRSYRVPVKFQAELQKHINSLLWSERITESNTPWTSPIVLVKKKNGSMRVCLDFRKLNEVTIPDNYPLPRIDSIIEQVGGAKFFSSLDMANGYLQLRLDRQSSYKCGFITENKVYAYTHLPFGLKSAASYF</sequence>
<dbReference type="SUPFAM" id="SSF57756">
    <property type="entry name" value="Retrovirus zinc finger-like domains"/>
    <property type="match status" value="1"/>
</dbReference>
<keyword evidence="3" id="KW-0540">Nuclease</keyword>
<keyword evidence="10" id="KW-1185">Reference proteome</keyword>
<keyword evidence="6" id="KW-0175">Coiled coil</keyword>
<dbReference type="GO" id="GO:0005737">
    <property type="term" value="C:cytoplasm"/>
    <property type="evidence" value="ECO:0007669"/>
    <property type="project" value="UniProtKB-ARBA"/>
</dbReference>
<dbReference type="GO" id="GO:0008270">
    <property type="term" value="F:zinc ion binding"/>
    <property type="evidence" value="ECO:0007669"/>
    <property type="project" value="UniProtKB-KW"/>
</dbReference>
<dbReference type="GO" id="GO:0003676">
    <property type="term" value="F:nucleic acid binding"/>
    <property type="evidence" value="ECO:0007669"/>
    <property type="project" value="InterPro"/>
</dbReference>
<dbReference type="Pfam" id="PF00098">
    <property type="entry name" value="zf-CCHC"/>
    <property type="match status" value="1"/>
</dbReference>
<dbReference type="EnsemblMetazoa" id="CJA19004b.1">
    <property type="protein sequence ID" value="CJA19004b.1"/>
    <property type="gene ID" value="WBGene00138208"/>
</dbReference>
<dbReference type="SUPFAM" id="SSF50630">
    <property type="entry name" value="Acid proteases"/>
    <property type="match status" value="1"/>
</dbReference>
<protein>
    <submittedName>
        <fullName evidence="9">CCHC-type domain-containing protein</fullName>
    </submittedName>
</protein>
<dbReference type="SUPFAM" id="SSF56672">
    <property type="entry name" value="DNA/RNA polymerases"/>
    <property type="match status" value="1"/>
</dbReference>
<evidence type="ECO:0000256" key="1">
    <source>
        <dbReference type="ARBA" id="ARBA00022679"/>
    </source>
</evidence>
<feature type="domain" description="CCHC-type" evidence="8">
    <location>
        <begin position="454"/>
        <end position="469"/>
    </location>
</feature>
<dbReference type="InterPro" id="IPR043502">
    <property type="entry name" value="DNA/RNA_pol_sf"/>
</dbReference>
<keyword evidence="4" id="KW-0378">Hydrolase</keyword>
<proteinExistence type="predicted"/>
<reference evidence="9" key="2">
    <citation type="submission" date="2022-06" db="UniProtKB">
        <authorList>
            <consortium name="EnsemblMetazoa"/>
        </authorList>
    </citation>
    <scope>IDENTIFICATION</scope>
    <source>
        <strain evidence="9">DF5081</strain>
    </source>
</reference>
<feature type="coiled-coil region" evidence="6">
    <location>
        <begin position="512"/>
        <end position="539"/>
    </location>
</feature>
<dbReference type="Gene3D" id="2.40.70.10">
    <property type="entry name" value="Acid Proteases"/>
    <property type="match status" value="1"/>
</dbReference>
<dbReference type="GO" id="GO:0004519">
    <property type="term" value="F:endonuclease activity"/>
    <property type="evidence" value="ECO:0007669"/>
    <property type="project" value="UniProtKB-KW"/>
</dbReference>
<dbReference type="InterPro" id="IPR050951">
    <property type="entry name" value="Retrovirus_Pol_polyprotein"/>
</dbReference>
<evidence type="ECO:0000313" key="10">
    <source>
        <dbReference type="Proteomes" id="UP000005237"/>
    </source>
</evidence>
<dbReference type="InterPro" id="IPR021109">
    <property type="entry name" value="Peptidase_aspartic_dom_sf"/>
</dbReference>
<dbReference type="PANTHER" id="PTHR37984:SF5">
    <property type="entry name" value="PROTEIN NYNRIN-LIKE"/>
    <property type="match status" value="1"/>
</dbReference>
<keyword evidence="5" id="KW-0479">Metal-binding</keyword>
<dbReference type="Gene3D" id="4.10.60.10">
    <property type="entry name" value="Zinc finger, CCHC-type"/>
    <property type="match status" value="1"/>
</dbReference>
<keyword evidence="2" id="KW-0548">Nucleotidyltransferase</keyword>
<keyword evidence="5" id="KW-0862">Zinc</keyword>
<keyword evidence="4" id="KW-0255">Endonuclease</keyword>
<evidence type="ECO:0000256" key="5">
    <source>
        <dbReference type="PROSITE-ProRule" id="PRU00047"/>
    </source>
</evidence>
<dbReference type="Gene3D" id="3.30.70.270">
    <property type="match status" value="1"/>
</dbReference>
<organism evidence="9 10">
    <name type="scientific">Caenorhabditis japonica</name>
    <dbReference type="NCBI Taxonomy" id="281687"/>
    <lineage>
        <taxon>Eukaryota</taxon>
        <taxon>Metazoa</taxon>
        <taxon>Ecdysozoa</taxon>
        <taxon>Nematoda</taxon>
        <taxon>Chromadorea</taxon>
        <taxon>Rhabditida</taxon>
        <taxon>Rhabditina</taxon>
        <taxon>Rhabditomorpha</taxon>
        <taxon>Rhabditoidea</taxon>
        <taxon>Rhabditidae</taxon>
        <taxon>Peloderinae</taxon>
        <taxon>Caenorhabditis</taxon>
    </lineage>
</organism>
<dbReference type="Proteomes" id="UP000005237">
    <property type="component" value="Unassembled WGS sequence"/>
</dbReference>
<dbReference type="InterPro" id="IPR036875">
    <property type="entry name" value="Znf_CCHC_sf"/>
</dbReference>
<dbReference type="AlphaFoldDB" id="A0A8R1I9D5"/>
<evidence type="ECO:0000256" key="4">
    <source>
        <dbReference type="ARBA" id="ARBA00022759"/>
    </source>
</evidence>
<name>A0A8R1I9D5_CAEJA</name>
<evidence type="ECO:0000313" key="9">
    <source>
        <dbReference type="EnsemblMetazoa" id="CJA19004b.1"/>
    </source>
</evidence>
<feature type="region of interest" description="Disordered" evidence="7">
    <location>
        <begin position="469"/>
        <end position="493"/>
    </location>
</feature>
<accession>A0A8R1I9D5</accession>
<dbReference type="CDD" id="cd01647">
    <property type="entry name" value="RT_LTR"/>
    <property type="match status" value="1"/>
</dbReference>
<evidence type="ECO:0000256" key="7">
    <source>
        <dbReference type="SAM" id="MobiDB-lite"/>
    </source>
</evidence>
<dbReference type="Pfam" id="PF03732">
    <property type="entry name" value="Retrotrans_gag"/>
    <property type="match status" value="1"/>
</dbReference>
<dbReference type="Pfam" id="PF00078">
    <property type="entry name" value="RVT_1"/>
    <property type="match status" value="1"/>
</dbReference>
<dbReference type="InterPro" id="IPR000477">
    <property type="entry name" value="RT_dom"/>
</dbReference>
<dbReference type="CDD" id="cd00303">
    <property type="entry name" value="retropepsin_like"/>
    <property type="match status" value="1"/>
</dbReference>
<keyword evidence="1" id="KW-0808">Transferase</keyword>
<dbReference type="Pfam" id="PF13650">
    <property type="entry name" value="Asp_protease_2"/>
    <property type="match status" value="1"/>
</dbReference>
<dbReference type="SMART" id="SM00343">
    <property type="entry name" value="ZnF_C2HC"/>
    <property type="match status" value="1"/>
</dbReference>
<reference evidence="10" key="1">
    <citation type="submission" date="2010-08" db="EMBL/GenBank/DDBJ databases">
        <authorList>
            <consortium name="Caenorhabditis japonica Sequencing Consortium"/>
            <person name="Wilson R.K."/>
        </authorList>
    </citation>
    <scope>NUCLEOTIDE SEQUENCE [LARGE SCALE GENOMIC DNA]</scope>
    <source>
        <strain evidence="10">DF5081</strain>
    </source>
</reference>
<evidence type="ECO:0000256" key="3">
    <source>
        <dbReference type="ARBA" id="ARBA00022722"/>
    </source>
</evidence>
<dbReference type="InterPro" id="IPR001878">
    <property type="entry name" value="Znf_CCHC"/>
</dbReference>
<keyword evidence="5" id="KW-0863">Zinc-finger</keyword>
<evidence type="ECO:0000256" key="2">
    <source>
        <dbReference type="ARBA" id="ARBA00022695"/>
    </source>
</evidence>
<evidence type="ECO:0000256" key="6">
    <source>
        <dbReference type="SAM" id="Coils"/>
    </source>
</evidence>
<dbReference type="Gene3D" id="3.10.10.10">
    <property type="entry name" value="HIV Type 1 Reverse Transcriptase, subunit A, domain 1"/>
    <property type="match status" value="1"/>
</dbReference>
<evidence type="ECO:0000259" key="8">
    <source>
        <dbReference type="PROSITE" id="PS50158"/>
    </source>
</evidence>
<dbReference type="PANTHER" id="PTHR37984">
    <property type="entry name" value="PROTEIN CBG26694"/>
    <property type="match status" value="1"/>
</dbReference>
<dbReference type="PROSITE" id="PS50158">
    <property type="entry name" value="ZF_CCHC"/>
    <property type="match status" value="1"/>
</dbReference>
<dbReference type="GO" id="GO:0019899">
    <property type="term" value="F:enzyme binding"/>
    <property type="evidence" value="ECO:0007669"/>
    <property type="project" value="UniProtKB-ARBA"/>
</dbReference>
<feature type="region of interest" description="Disordered" evidence="7">
    <location>
        <begin position="144"/>
        <end position="175"/>
    </location>
</feature>
<dbReference type="GO" id="GO:0016779">
    <property type="term" value="F:nucleotidyltransferase activity"/>
    <property type="evidence" value="ECO:0007669"/>
    <property type="project" value="UniProtKB-KW"/>
</dbReference>
<dbReference type="InterPro" id="IPR005162">
    <property type="entry name" value="Retrotrans_gag_dom"/>
</dbReference>